<accession>A0ABR4SF04</accession>
<organism evidence="2 3">
    <name type="scientific">Streptomyces wadayamensis</name>
    <dbReference type="NCBI Taxonomy" id="141454"/>
    <lineage>
        <taxon>Bacteria</taxon>
        <taxon>Bacillati</taxon>
        <taxon>Actinomycetota</taxon>
        <taxon>Actinomycetes</taxon>
        <taxon>Kitasatosporales</taxon>
        <taxon>Streptomycetaceae</taxon>
        <taxon>Streptomyces</taxon>
    </lineage>
</organism>
<name>A0ABR4SF04_9ACTN</name>
<gene>
    <name evidence="2" type="ORF">DC60_11035</name>
</gene>
<feature type="compositionally biased region" description="Low complexity" evidence="1">
    <location>
        <begin position="56"/>
        <end position="92"/>
    </location>
</feature>
<sequence>MPTLTTTPEALRSRSGRKACRTRTTPTTLVSSTVVTSAAVKAPAGLGRPLMPALLTRTSSPPCSSTRAAAAATDASSVTSRTSGRAPSSRAARPAFSGVRAAAYTVCPAAVRRRAVSKPRPLLAPVIRVVVMAASLRRSVGGGQRGLFLVPAVPGSFPERAATMEEWMPPVSWPPCCGPGASGWRRPRRG</sequence>
<feature type="region of interest" description="Disordered" evidence="1">
    <location>
        <begin position="55"/>
        <end position="92"/>
    </location>
</feature>
<protein>
    <submittedName>
        <fullName evidence="2">Uncharacterized protein</fullName>
    </submittedName>
</protein>
<comment type="caution">
    <text evidence="2">The sequence shown here is derived from an EMBL/GenBank/DDBJ whole genome shotgun (WGS) entry which is preliminary data.</text>
</comment>
<dbReference type="EMBL" id="JHDU01000004">
    <property type="protein sequence ID" value="KDR64256.1"/>
    <property type="molecule type" value="Genomic_DNA"/>
</dbReference>
<reference evidence="2 3" key="1">
    <citation type="submission" date="2014-03" db="EMBL/GenBank/DDBJ databases">
        <title>Genome Sequence of Streptomyces wadayamensis A23 strain, an endophytic actinobacteria from Citrus reticulata.</title>
        <authorList>
            <person name="de Oliveira L.G."/>
            <person name="Tormet G.D."/>
            <person name="Marcon J."/>
            <person name="Samborsky M."/>
            <person name="Araujo W.L."/>
            <person name="de Azevedo J.L."/>
        </authorList>
    </citation>
    <scope>NUCLEOTIDE SEQUENCE [LARGE SCALE GENOMIC DNA]</scope>
    <source>
        <strain evidence="2 3">A23</strain>
    </source>
</reference>
<dbReference type="Proteomes" id="UP000027443">
    <property type="component" value="Unassembled WGS sequence"/>
</dbReference>
<evidence type="ECO:0000313" key="2">
    <source>
        <dbReference type="EMBL" id="KDR64256.1"/>
    </source>
</evidence>
<evidence type="ECO:0000313" key="3">
    <source>
        <dbReference type="Proteomes" id="UP000027443"/>
    </source>
</evidence>
<evidence type="ECO:0000256" key="1">
    <source>
        <dbReference type="SAM" id="MobiDB-lite"/>
    </source>
</evidence>
<keyword evidence="3" id="KW-1185">Reference proteome</keyword>
<proteinExistence type="predicted"/>